<feature type="transmembrane region" description="Helical" evidence="8">
    <location>
        <begin position="1286"/>
        <end position="1312"/>
    </location>
</feature>
<feature type="transmembrane region" description="Helical" evidence="8">
    <location>
        <begin position="1231"/>
        <end position="1249"/>
    </location>
</feature>
<feature type="transmembrane region" description="Helical" evidence="8">
    <location>
        <begin position="1192"/>
        <end position="1211"/>
    </location>
</feature>
<feature type="transmembrane region" description="Helical" evidence="8">
    <location>
        <begin position="1163"/>
        <end position="1186"/>
    </location>
</feature>
<keyword evidence="6" id="KW-0175">Coiled coil</keyword>
<evidence type="ECO:0000256" key="3">
    <source>
        <dbReference type="ARBA" id="ARBA00022737"/>
    </source>
</evidence>
<feature type="transmembrane region" description="Helical" evidence="8">
    <location>
        <begin position="1363"/>
        <end position="1388"/>
    </location>
</feature>
<evidence type="ECO:0000256" key="2">
    <source>
        <dbReference type="ARBA" id="ARBA00022692"/>
    </source>
</evidence>
<dbReference type="GO" id="GO:0098703">
    <property type="term" value="P:calcium ion import across plasma membrane"/>
    <property type="evidence" value="ECO:0007669"/>
    <property type="project" value="TreeGrafter"/>
</dbReference>
<evidence type="ECO:0000313" key="11">
    <source>
        <dbReference type="Proteomes" id="UP000078512"/>
    </source>
</evidence>
<evidence type="ECO:0000256" key="7">
    <source>
        <dbReference type="SAM" id="MobiDB-lite"/>
    </source>
</evidence>
<organism evidence="10 11">
    <name type="scientific">Linnemannia elongata AG-77</name>
    <dbReference type="NCBI Taxonomy" id="1314771"/>
    <lineage>
        <taxon>Eukaryota</taxon>
        <taxon>Fungi</taxon>
        <taxon>Fungi incertae sedis</taxon>
        <taxon>Mucoromycota</taxon>
        <taxon>Mortierellomycotina</taxon>
        <taxon>Mortierellomycetes</taxon>
        <taxon>Mortierellales</taxon>
        <taxon>Mortierellaceae</taxon>
        <taxon>Linnemannia</taxon>
    </lineage>
</organism>
<dbReference type="Proteomes" id="UP000078512">
    <property type="component" value="Unassembled WGS sequence"/>
</dbReference>
<keyword evidence="2 8" id="KW-0812">Transmembrane</keyword>
<dbReference type="InterPro" id="IPR024862">
    <property type="entry name" value="TRPV"/>
</dbReference>
<comment type="subcellular location">
    <subcellularLocation>
        <location evidence="1">Membrane</location>
        <topology evidence="1">Multi-pass membrane protein</topology>
    </subcellularLocation>
</comment>
<reference evidence="10 11" key="1">
    <citation type="submission" date="2016-05" db="EMBL/GenBank/DDBJ databases">
        <title>Genome sequencing reveals origins of a unique bacterial endosymbiosis in the earliest lineages of terrestrial Fungi.</title>
        <authorList>
            <consortium name="DOE Joint Genome Institute"/>
            <person name="Uehling J."/>
            <person name="Gryganskyi A."/>
            <person name="Hameed K."/>
            <person name="Tschaplinski T."/>
            <person name="Misztal P."/>
            <person name="Wu S."/>
            <person name="Desiro A."/>
            <person name="Vande Pol N."/>
            <person name="Du Z.-Y."/>
            <person name="Zienkiewicz A."/>
            <person name="Zienkiewicz K."/>
            <person name="Morin E."/>
            <person name="Tisserant E."/>
            <person name="Splivallo R."/>
            <person name="Hainaut M."/>
            <person name="Henrissat B."/>
            <person name="Ohm R."/>
            <person name="Kuo A."/>
            <person name="Yan J."/>
            <person name="Lipzen A."/>
            <person name="Nolan M."/>
            <person name="Labutti K."/>
            <person name="Barry K."/>
            <person name="Goldstein A."/>
            <person name="Labbe J."/>
            <person name="Schadt C."/>
            <person name="Tuskan G."/>
            <person name="Grigoriev I."/>
            <person name="Martin F."/>
            <person name="Vilgalys R."/>
            <person name="Bonito G."/>
        </authorList>
    </citation>
    <scope>NUCLEOTIDE SEQUENCE [LARGE SCALE GENOMIC DNA]</scope>
    <source>
        <strain evidence="10 11">AG-77</strain>
    </source>
</reference>
<dbReference type="GO" id="GO:0005886">
    <property type="term" value="C:plasma membrane"/>
    <property type="evidence" value="ECO:0007669"/>
    <property type="project" value="TreeGrafter"/>
</dbReference>
<gene>
    <name evidence="10" type="ORF">K457DRAFT_124668</name>
</gene>
<dbReference type="SUPFAM" id="SSF50998">
    <property type="entry name" value="Quinoprotein alcohol dehydrogenase-like"/>
    <property type="match status" value="1"/>
</dbReference>
<feature type="transmembrane region" description="Helical" evidence="8">
    <location>
        <begin position="1255"/>
        <end position="1274"/>
    </location>
</feature>
<feature type="coiled-coil region" evidence="6">
    <location>
        <begin position="1520"/>
        <end position="1579"/>
    </location>
</feature>
<feature type="region of interest" description="Disordered" evidence="7">
    <location>
        <begin position="328"/>
        <end position="349"/>
    </location>
</feature>
<proteinExistence type="predicted"/>
<dbReference type="EMBL" id="KV442032">
    <property type="protein sequence ID" value="OAQ30960.1"/>
    <property type="molecule type" value="Genomic_DNA"/>
</dbReference>
<evidence type="ECO:0000256" key="5">
    <source>
        <dbReference type="ARBA" id="ARBA00023136"/>
    </source>
</evidence>
<feature type="domain" description="Ion transport" evidence="9">
    <location>
        <begin position="1173"/>
        <end position="1399"/>
    </location>
</feature>
<evidence type="ECO:0000256" key="1">
    <source>
        <dbReference type="ARBA" id="ARBA00004141"/>
    </source>
</evidence>
<feature type="transmembrane region" description="Helical" evidence="8">
    <location>
        <begin position="1109"/>
        <end position="1126"/>
    </location>
</feature>
<name>A0A197K0F5_9FUNG</name>
<sequence>MAGLFVIDIPDENAAAAAGQEKRGAIEVDDDDDAMMLRDLDVKDKLIEGEEDEPETLPLPEPRMFPHPTTCAVRDPSLDPLHSENDPTRLLVFFLLGYRSYFETDENNPSGEYKPVEEYATSLTEIPFSIYWTILTPSRVKCTHYDVVLGVSTKNLHLDTVEAIIITVQRSPSRSTPAKSEVITPQELARLCLIAPEKNGDLFFRWKLHEKLVLFTTEAQSITFAVEVMTWQDQPSDYGSIEIHYADILTDSREYYKGDTMYREHRPFLSSVDVNRTGYPHLDLDLEEPKTIASHAMSGDGSHIVITVLAGEYRLLQLWKFEEPQPVNSQHFNQESNNPRQSHNSAGSSLNDNVQSRLVAWMQLPIVNVFYYEFCLSWDATQFVYVDLARLRGRSGMKEGVTNNTSLYKVDARHSQVPEGAIAGSGFKKFGVEEQCPGLDGFLGKAAFHIISTQGQNVMDELFVTYNCVTIEIYSVVGDWTHLQSIPVGPYQSIYMLLTSFGDDLTKSLRGPYLVLKDSVPDELDRFNRFATWDIEQGTRLSSCTQRIFGDAVQAAACSAMSKDGKLIAVVAENHVGIFWTATWTLAASCTFDDTQPTPCIRKVHFIRNDTQIMVSLEYQDQFFYQNNRGMVFNVSNMSLVEEYITAGCDTFRMTFANSAKPQALCVGISQLSLFNLQDLTVQSPSKLQERCDESCSSISSFKGQLYVEATAPSGMCFKVEKTLAPVFVYGRSKNLPSVILTVSGKDGQFIQRISIRLPNVSDRYSVTFVGECSYLVMSFGNFVMVWNTPTSPQETFSLQLVLGAESVKDWNACPHQQLYEYEPISKTICEARSLADPVPSGSGDKREFMWGFDYLMAMFKDADDFMREEIIRYFAKHVNLCRPGMISDGNILHYFMSHWKKESSLERGHIVALRAKISHNSVIQLWKAILSRPAGRWIPSHNMNRGNNPILTLLNKTDKHPEVFELAKILMDYCIRQAKSEKDPHFLLPIQQCLQELTDPKKPYSEVTLELFRELAYLPARGRKYILDRHSIAHPYEIRLQFWKSNPKGLHQHQSQVLNLTVPRAVHPPKNNFTRDFYLATFDMLWIKTDSDSARTEDLARSEGSKSVFSWPIALKSVILHALWVNHNPRIQCHPFETGTLDNPAIAALVEYKWNTIGLQYWLIRFLAQCVYYVLVLIGVFMQIYHYEHESAVNGTFIAIVVFSSVFLWLEIAQMIKEKGGYIESVYNPVDLLAFMFPLAGSIQHIVWSDPSAQNTLLSFSILFIFLHFLFELRVIRGVCKFVSIIIYIISSIRVFFFIFAGGIFAFSVAIIHVLHTCINAETCPSFTDGFSLNIFRALSMTYFLMGGRYDQVSNGFSNNDVGFHIMMAVFFFFTVIIMLNVLIALINHAFDDGYRTWELEWLQNRMRYVERAENLTYDIPGYRAAHDYFPETIFYTATPQEVREYRKNTQRILEEKSAIVDAPTPAIAETKMQVPVSGGDGGGGGSSGGENVQQHPEITRADSGAEEGKDEGALMAMLKQFQEEQKLTRAEQQQTREEQQRAFEELRLAHEEQRQTAAELRKEVALLKEQLEANREIV</sequence>
<protein>
    <recommendedName>
        <fullName evidence="9">Ion transport domain-containing protein</fullName>
    </recommendedName>
</protein>
<dbReference type="PANTHER" id="PTHR10582:SF2">
    <property type="entry name" value="INACTIVE"/>
    <property type="match status" value="1"/>
</dbReference>
<evidence type="ECO:0000256" key="6">
    <source>
        <dbReference type="SAM" id="Coils"/>
    </source>
</evidence>
<accession>A0A197K0F5</accession>
<dbReference type="InterPro" id="IPR011047">
    <property type="entry name" value="Quinoprotein_ADH-like_sf"/>
</dbReference>
<dbReference type="Pfam" id="PF00520">
    <property type="entry name" value="Ion_trans"/>
    <property type="match status" value="1"/>
</dbReference>
<evidence type="ECO:0000256" key="8">
    <source>
        <dbReference type="SAM" id="Phobius"/>
    </source>
</evidence>
<evidence type="ECO:0000256" key="4">
    <source>
        <dbReference type="ARBA" id="ARBA00022989"/>
    </source>
</evidence>
<keyword evidence="4 8" id="KW-1133">Transmembrane helix</keyword>
<keyword evidence="11" id="KW-1185">Reference proteome</keyword>
<dbReference type="OrthoDB" id="2352140at2759"/>
<evidence type="ECO:0000313" key="10">
    <source>
        <dbReference type="EMBL" id="OAQ30960.1"/>
    </source>
</evidence>
<dbReference type="InterPro" id="IPR005821">
    <property type="entry name" value="Ion_trans_dom"/>
</dbReference>
<keyword evidence="3" id="KW-0677">Repeat</keyword>
<dbReference type="PANTHER" id="PTHR10582">
    <property type="entry name" value="TRANSIENT RECEPTOR POTENTIAL ION CHANNEL PROTEIN"/>
    <property type="match status" value="1"/>
</dbReference>
<evidence type="ECO:0000259" key="9">
    <source>
        <dbReference type="Pfam" id="PF00520"/>
    </source>
</evidence>
<keyword evidence="5 8" id="KW-0472">Membrane</keyword>
<feature type="region of interest" description="Disordered" evidence="7">
    <location>
        <begin position="1479"/>
        <end position="1510"/>
    </location>
</feature>
<feature type="compositionally biased region" description="Gly residues" evidence="7">
    <location>
        <begin position="1480"/>
        <end position="1490"/>
    </location>
</feature>
<dbReference type="GO" id="GO:0005216">
    <property type="term" value="F:monoatomic ion channel activity"/>
    <property type="evidence" value="ECO:0007669"/>
    <property type="project" value="InterPro"/>
</dbReference>